<dbReference type="Gene3D" id="1.20.58.570">
    <property type="match status" value="1"/>
</dbReference>
<comment type="function">
    <text evidence="2">F-actin-capping proteins bind in a Ca(2+)-independent manner to the fast growing ends of actin filaments (barbed end) thereby blocking the exchange of subunits at these ends. Unlike other capping proteins (such as gelsolin and severin), these proteins do not sever actin filaments.</text>
</comment>
<dbReference type="GO" id="GO:0000902">
    <property type="term" value="P:cell morphogenesis"/>
    <property type="evidence" value="ECO:0007669"/>
    <property type="project" value="TreeGrafter"/>
</dbReference>
<dbReference type="GO" id="GO:0010591">
    <property type="term" value="P:regulation of lamellipodium assembly"/>
    <property type="evidence" value="ECO:0007669"/>
    <property type="project" value="TreeGrafter"/>
</dbReference>
<organism evidence="3 4">
    <name type="scientific">Ophiophagus hannah</name>
    <name type="common">King cobra</name>
    <name type="synonym">Naja hannah</name>
    <dbReference type="NCBI Taxonomy" id="8665"/>
    <lineage>
        <taxon>Eukaryota</taxon>
        <taxon>Metazoa</taxon>
        <taxon>Chordata</taxon>
        <taxon>Craniata</taxon>
        <taxon>Vertebrata</taxon>
        <taxon>Euteleostomi</taxon>
        <taxon>Lepidosauria</taxon>
        <taxon>Squamata</taxon>
        <taxon>Bifurcata</taxon>
        <taxon>Unidentata</taxon>
        <taxon>Episquamata</taxon>
        <taxon>Toxicofera</taxon>
        <taxon>Serpentes</taxon>
        <taxon>Colubroidea</taxon>
        <taxon>Elapidae</taxon>
        <taxon>Elapinae</taxon>
        <taxon>Ophiophagus</taxon>
    </lineage>
</organism>
<comment type="subunit">
    <text evidence="2">Heterodimer of an alpha and a beta subunit.</text>
</comment>
<keyword evidence="1 2" id="KW-0117">Actin capping</keyword>
<feature type="non-terminal residue" evidence="3">
    <location>
        <position position="1"/>
    </location>
</feature>
<dbReference type="OrthoDB" id="9979678at2759"/>
<dbReference type="PROSITE" id="PS00231">
    <property type="entry name" value="F_ACTIN_CAPPING_BETA"/>
    <property type="match status" value="1"/>
</dbReference>
<dbReference type="GO" id="GO:0030036">
    <property type="term" value="P:actin cytoskeleton organization"/>
    <property type="evidence" value="ECO:0007669"/>
    <property type="project" value="InterPro"/>
</dbReference>
<dbReference type="Proteomes" id="UP000018936">
    <property type="component" value="Unassembled WGS sequence"/>
</dbReference>
<evidence type="ECO:0000313" key="4">
    <source>
        <dbReference type="Proteomes" id="UP000018936"/>
    </source>
</evidence>
<dbReference type="PANTHER" id="PTHR10619:SF0">
    <property type="entry name" value="F-ACTIN-CAPPING PROTEIN SUBUNIT BETA ISOFORMS 1 AND 2"/>
    <property type="match status" value="1"/>
</dbReference>
<dbReference type="GO" id="GO:0005737">
    <property type="term" value="C:cytoplasm"/>
    <property type="evidence" value="ECO:0007669"/>
    <property type="project" value="InterPro"/>
</dbReference>
<name>V8N3Y4_OPHHA</name>
<dbReference type="InterPro" id="IPR001698">
    <property type="entry name" value="CAPZB"/>
</dbReference>
<reference evidence="3 4" key="1">
    <citation type="journal article" date="2013" name="Proc. Natl. Acad. Sci. U.S.A.">
        <title>The king cobra genome reveals dynamic gene evolution and adaptation in the snake venom system.</title>
        <authorList>
            <person name="Vonk F.J."/>
            <person name="Casewell N.R."/>
            <person name="Henkel C.V."/>
            <person name="Heimberg A.M."/>
            <person name="Jansen H.J."/>
            <person name="McCleary R.J."/>
            <person name="Kerkkamp H.M."/>
            <person name="Vos R.A."/>
            <person name="Guerreiro I."/>
            <person name="Calvete J.J."/>
            <person name="Wuster W."/>
            <person name="Woods A.E."/>
            <person name="Logan J.M."/>
            <person name="Harrison R.A."/>
            <person name="Castoe T.A."/>
            <person name="de Koning A.P."/>
            <person name="Pollock D.D."/>
            <person name="Yandell M."/>
            <person name="Calderon D."/>
            <person name="Renjifo C."/>
            <person name="Currier R.B."/>
            <person name="Salgado D."/>
            <person name="Pla D."/>
            <person name="Sanz L."/>
            <person name="Hyder A.S."/>
            <person name="Ribeiro J.M."/>
            <person name="Arntzen J.W."/>
            <person name="van den Thillart G.E."/>
            <person name="Boetzer M."/>
            <person name="Pirovano W."/>
            <person name="Dirks R.P."/>
            <person name="Spaink H.P."/>
            <person name="Duboule D."/>
            <person name="McGlinn E."/>
            <person name="Kini R.M."/>
            <person name="Richardson M.K."/>
        </authorList>
    </citation>
    <scope>NUCLEOTIDE SEQUENCE</scope>
    <source>
        <tissue evidence="3">Blood</tissue>
    </source>
</reference>
<dbReference type="EMBL" id="AZIM01017314">
    <property type="protein sequence ID" value="ETE56591.1"/>
    <property type="molecule type" value="Genomic_DNA"/>
</dbReference>
<keyword evidence="2" id="KW-0963">Cytoplasm</keyword>
<protein>
    <recommendedName>
        <fullName evidence="2">F-actin-capping protein subunit beta</fullName>
    </recommendedName>
</protein>
<comment type="similarity">
    <text evidence="2">Belongs to the F-actin-capping protein beta subunit family.</text>
</comment>
<dbReference type="InterPro" id="IPR037282">
    <property type="entry name" value="CapZ_alpha/beta"/>
</dbReference>
<dbReference type="GO" id="GO:0051490">
    <property type="term" value="P:negative regulation of filopodium assembly"/>
    <property type="evidence" value="ECO:0007669"/>
    <property type="project" value="TreeGrafter"/>
</dbReference>
<dbReference type="Pfam" id="PF01115">
    <property type="entry name" value="F_actin_cap_B"/>
    <property type="match status" value="1"/>
</dbReference>
<evidence type="ECO:0000256" key="2">
    <source>
        <dbReference type="RuleBase" id="RU365078"/>
    </source>
</evidence>
<sequence length="72" mass="8156">MEKAGSPADLLHCFCWMGQRWVEIISPTQECCVPSLCEDLLSSVDQPLKIARDKVVGKDYLLCDYNRDGDSY</sequence>
<comment type="caution">
    <text evidence="3">The sequence shown here is derived from an EMBL/GenBank/DDBJ whole genome shotgun (WGS) entry which is preliminary data.</text>
</comment>
<accession>V8N3Y4</accession>
<evidence type="ECO:0000313" key="3">
    <source>
        <dbReference type="EMBL" id="ETE56591.1"/>
    </source>
</evidence>
<proteinExistence type="inferred from homology"/>
<dbReference type="PRINTS" id="PR00192">
    <property type="entry name" value="FACTINCAPB"/>
</dbReference>
<feature type="non-terminal residue" evidence="3">
    <location>
        <position position="72"/>
    </location>
</feature>
<keyword evidence="2" id="KW-0206">Cytoskeleton</keyword>
<dbReference type="GO" id="GO:0008290">
    <property type="term" value="C:F-actin capping protein complex"/>
    <property type="evidence" value="ECO:0007669"/>
    <property type="project" value="UniProtKB-UniRule"/>
</dbReference>
<dbReference type="AlphaFoldDB" id="V8N3Y4"/>
<dbReference type="GO" id="GO:0051016">
    <property type="term" value="P:barbed-end actin filament capping"/>
    <property type="evidence" value="ECO:0007669"/>
    <property type="project" value="UniProtKB-UniRule"/>
</dbReference>
<dbReference type="PANTHER" id="PTHR10619">
    <property type="entry name" value="F-ACTIN-CAPPING PROTEIN SUBUNIT BETA"/>
    <property type="match status" value="1"/>
</dbReference>
<comment type="subcellular location">
    <subcellularLocation>
        <location evidence="2">Cytoplasm</location>
        <location evidence="2">Cytoskeleton</location>
    </subcellularLocation>
</comment>
<keyword evidence="4" id="KW-1185">Reference proteome</keyword>
<keyword evidence="2" id="KW-0009">Actin-binding</keyword>
<dbReference type="InterPro" id="IPR043175">
    <property type="entry name" value="CAPZB_N"/>
</dbReference>
<gene>
    <name evidence="3" type="ORF">L345_17698</name>
</gene>
<dbReference type="SUPFAM" id="SSF90096">
    <property type="entry name" value="Subunits of heterodimeric actin filament capping protein Capz"/>
    <property type="match status" value="1"/>
</dbReference>
<evidence type="ECO:0000256" key="1">
    <source>
        <dbReference type="ARBA" id="ARBA00022467"/>
    </source>
</evidence>
<dbReference type="InterPro" id="IPR019771">
    <property type="entry name" value="F-actin_capping_bsu_CS"/>
</dbReference>
<dbReference type="GO" id="GO:0051015">
    <property type="term" value="F:actin filament binding"/>
    <property type="evidence" value="ECO:0007669"/>
    <property type="project" value="TreeGrafter"/>
</dbReference>